<dbReference type="InterPro" id="IPR011009">
    <property type="entry name" value="Kinase-like_dom_sf"/>
</dbReference>
<keyword evidence="1" id="KW-0547">Nucleotide-binding</keyword>
<feature type="domain" description="Protein kinase" evidence="3">
    <location>
        <begin position="1"/>
        <end position="79"/>
    </location>
</feature>
<reference evidence="5 6" key="2">
    <citation type="journal article" date="2018" name="New Phytol.">
        <title>High intraspecific genome diversity in the model arbuscular mycorrhizal symbiont Rhizophagus irregularis.</title>
        <authorList>
            <person name="Chen E.C.H."/>
            <person name="Morin E."/>
            <person name="Beaudet D."/>
            <person name="Noel J."/>
            <person name="Yildirir G."/>
            <person name="Ndikumana S."/>
            <person name="Charron P."/>
            <person name="St-Onge C."/>
            <person name="Giorgi J."/>
            <person name="Kruger M."/>
            <person name="Marton T."/>
            <person name="Ropars J."/>
            <person name="Grigoriev I.V."/>
            <person name="Hainaut M."/>
            <person name="Henrissat B."/>
            <person name="Roux C."/>
            <person name="Martin F."/>
            <person name="Corradi N."/>
        </authorList>
    </citation>
    <scope>NUCLEOTIDE SEQUENCE [LARGE SCALE GENOMIC DNA]</scope>
    <source>
        <strain evidence="6">DAOM 181602 / DAOM 197198 / MUCL 43194</strain>
        <strain evidence="5">DAOM 197198</strain>
    </source>
</reference>
<keyword evidence="5" id="KW-0808">Transferase</keyword>
<accession>A0A2P4PJW7</accession>
<dbReference type="PANTHER" id="PTHR44329:SF298">
    <property type="entry name" value="MIXED LINEAGE KINASE DOMAIN-LIKE PROTEIN"/>
    <property type="match status" value="1"/>
</dbReference>
<evidence type="ECO:0000313" key="5">
    <source>
        <dbReference type="EMBL" id="POG65681.1"/>
    </source>
</evidence>
<reference evidence="5 6" key="1">
    <citation type="journal article" date="2013" name="Proc. Natl. Acad. Sci. U.S.A.">
        <title>Genome of an arbuscular mycorrhizal fungus provides insight into the oldest plant symbiosis.</title>
        <authorList>
            <person name="Tisserant E."/>
            <person name="Malbreil M."/>
            <person name="Kuo A."/>
            <person name="Kohler A."/>
            <person name="Symeonidi A."/>
            <person name="Balestrini R."/>
            <person name="Charron P."/>
            <person name="Duensing N."/>
            <person name="Frei Dit Frey N."/>
            <person name="Gianinazzi-Pearson V."/>
            <person name="Gilbert L.B."/>
            <person name="Handa Y."/>
            <person name="Herr J.R."/>
            <person name="Hijri M."/>
            <person name="Koul R."/>
            <person name="Kawaguchi M."/>
            <person name="Krajinski F."/>
            <person name="Lammers P.J."/>
            <person name="Masclaux F.G."/>
            <person name="Murat C."/>
            <person name="Morin E."/>
            <person name="Ndikumana S."/>
            <person name="Pagni M."/>
            <person name="Petitpierre D."/>
            <person name="Requena N."/>
            <person name="Rosikiewicz P."/>
            <person name="Riley R."/>
            <person name="Saito K."/>
            <person name="San Clemente H."/>
            <person name="Shapiro H."/>
            <person name="van Tuinen D."/>
            <person name="Becard G."/>
            <person name="Bonfante P."/>
            <person name="Paszkowski U."/>
            <person name="Shachar-Hill Y.Y."/>
            <person name="Tuskan G.A."/>
            <person name="Young P.W."/>
            <person name="Sanders I.R."/>
            <person name="Henrissat B."/>
            <person name="Rensing S.A."/>
            <person name="Grigoriev I.V."/>
            <person name="Corradi N."/>
            <person name="Roux C."/>
            <person name="Martin F."/>
        </authorList>
    </citation>
    <scope>NUCLEOTIDE SEQUENCE [LARGE SCALE GENOMIC DNA]</scope>
    <source>
        <strain evidence="6">DAOM 181602 / DAOM 197198 / MUCL 43194</strain>
        <strain evidence="5">DAOM 197198</strain>
    </source>
</reference>
<protein>
    <submittedName>
        <fullName evidence="5">Kinase-like domain-containing protein</fullName>
    </submittedName>
</protein>
<evidence type="ECO:0000313" key="6">
    <source>
        <dbReference type="Proteomes" id="UP000018888"/>
    </source>
</evidence>
<feature type="non-terminal residue" evidence="5">
    <location>
        <position position="79"/>
    </location>
</feature>
<comment type="caution">
    <text evidence="5">The sequence shown here is derived from an EMBL/GenBank/DDBJ whole genome shotgun (WGS) entry which is preliminary data.</text>
</comment>
<dbReference type="InterPro" id="IPR001245">
    <property type="entry name" value="Ser-Thr/Tyr_kinase_cat_dom"/>
</dbReference>
<dbReference type="EMBL" id="AUPC02000208">
    <property type="protein sequence ID" value="POG65679.1"/>
    <property type="molecule type" value="Genomic_DNA"/>
</dbReference>
<evidence type="ECO:0000256" key="1">
    <source>
        <dbReference type="ARBA" id="ARBA00022741"/>
    </source>
</evidence>
<gene>
    <name evidence="4" type="ORF">GLOIN_2v1663611</name>
    <name evidence="5" type="ORF">GLOIN_2v1663613</name>
</gene>
<evidence type="ECO:0000259" key="3">
    <source>
        <dbReference type="PROSITE" id="PS50011"/>
    </source>
</evidence>
<dbReference type="PROSITE" id="PS50011">
    <property type="entry name" value="PROTEIN_KINASE_DOM"/>
    <property type="match status" value="1"/>
</dbReference>
<dbReference type="Pfam" id="PF07714">
    <property type="entry name" value="PK_Tyr_Ser-Thr"/>
    <property type="match status" value="1"/>
</dbReference>
<dbReference type="Gene3D" id="1.10.510.10">
    <property type="entry name" value="Transferase(Phosphotransferase) domain 1"/>
    <property type="match status" value="1"/>
</dbReference>
<dbReference type="PANTHER" id="PTHR44329">
    <property type="entry name" value="SERINE/THREONINE-PROTEIN KINASE TNNI3K-RELATED"/>
    <property type="match status" value="1"/>
</dbReference>
<dbReference type="GO" id="GO:0005524">
    <property type="term" value="F:ATP binding"/>
    <property type="evidence" value="ECO:0007669"/>
    <property type="project" value="UniProtKB-KW"/>
</dbReference>
<keyword evidence="2" id="KW-0067">ATP-binding</keyword>
<name>A0A2P4PJW7_RHIID</name>
<dbReference type="EMBL" id="AUPC02000208">
    <property type="protein sequence ID" value="POG65681.1"/>
    <property type="molecule type" value="Genomic_DNA"/>
</dbReference>
<evidence type="ECO:0000256" key="2">
    <source>
        <dbReference type="ARBA" id="ARBA00022840"/>
    </source>
</evidence>
<dbReference type="GO" id="GO:0004674">
    <property type="term" value="F:protein serine/threonine kinase activity"/>
    <property type="evidence" value="ECO:0007669"/>
    <property type="project" value="TreeGrafter"/>
</dbReference>
<dbReference type="AlphaFoldDB" id="A0A2P4PJW7"/>
<feature type="non-terminal residue" evidence="5">
    <location>
        <position position="1"/>
    </location>
</feature>
<keyword evidence="6" id="KW-1185">Reference proteome</keyword>
<sequence length="79" mass="9017">YSLNKKSDVYSVGVLLWEISSGKPPFYVEGESYDCGLAFQIVQGHRETTVPDTPIEYVKLYTECWDDNPDNRPSIQEVV</sequence>
<dbReference type="Proteomes" id="UP000018888">
    <property type="component" value="Unassembled WGS sequence"/>
</dbReference>
<organism evidence="5 6">
    <name type="scientific">Rhizophagus irregularis (strain DAOM 181602 / DAOM 197198 / MUCL 43194)</name>
    <name type="common">Arbuscular mycorrhizal fungus</name>
    <name type="synonym">Glomus intraradices</name>
    <dbReference type="NCBI Taxonomy" id="747089"/>
    <lineage>
        <taxon>Eukaryota</taxon>
        <taxon>Fungi</taxon>
        <taxon>Fungi incertae sedis</taxon>
        <taxon>Mucoromycota</taxon>
        <taxon>Glomeromycotina</taxon>
        <taxon>Glomeromycetes</taxon>
        <taxon>Glomerales</taxon>
        <taxon>Glomeraceae</taxon>
        <taxon>Rhizophagus</taxon>
    </lineage>
</organism>
<proteinExistence type="predicted"/>
<evidence type="ECO:0000313" key="4">
    <source>
        <dbReference type="EMBL" id="POG65679.1"/>
    </source>
</evidence>
<keyword evidence="5" id="KW-0418">Kinase</keyword>
<dbReference type="SUPFAM" id="SSF56112">
    <property type="entry name" value="Protein kinase-like (PK-like)"/>
    <property type="match status" value="1"/>
</dbReference>
<dbReference type="InterPro" id="IPR051681">
    <property type="entry name" value="Ser/Thr_Kinases-Pseudokinases"/>
</dbReference>
<dbReference type="InterPro" id="IPR000719">
    <property type="entry name" value="Prot_kinase_dom"/>
</dbReference>